<organism evidence="2 3">
    <name type="scientific">Aeromonas veronii</name>
    <dbReference type="NCBI Taxonomy" id="654"/>
    <lineage>
        <taxon>Bacteria</taxon>
        <taxon>Pseudomonadati</taxon>
        <taxon>Pseudomonadota</taxon>
        <taxon>Gammaproteobacteria</taxon>
        <taxon>Aeromonadales</taxon>
        <taxon>Aeromonadaceae</taxon>
        <taxon>Aeromonas</taxon>
    </lineage>
</organism>
<reference evidence="2" key="1">
    <citation type="submission" date="2022-08" db="EMBL/GenBank/DDBJ databases">
        <title>A global survey of hypervirulent Aeromonas hydrophila identified this emerging pathogen in farmed fish in the lower Mekong River basin.</title>
        <authorList>
            <person name="Xu T."/>
            <person name="Rasmussen-Ivey C.R."/>
            <person name="Moen F.S."/>
            <person name="Fernandez Bravo A."/>
            <person name="Lamy B."/>
            <person name="Beaz-Hidalgo R."/>
            <person name="Khan C.D."/>
            <person name="Castro Escarpulli G."/>
            <person name="Yasin I.S.M."/>
            <person name="Figueras M.J."/>
            <person name="Azzam Sayuti M."/>
            <person name="Karim M.M."/>
            <person name="Alam K.M."/>
            <person name="Le T.T.T."/>
            <person name="Thao N.H.P."/>
            <person name="Addo S."/>
            <person name="Duodu S."/>
            <person name="Ali S."/>
            <person name="Mey S."/>
            <person name="Somony T."/>
            <person name="Liles M.R."/>
        </authorList>
    </citation>
    <scope>NUCLEOTIDE SEQUENCE</scope>
    <source>
        <strain evidence="2">0.14</strain>
    </source>
</reference>
<feature type="region of interest" description="Disordered" evidence="1">
    <location>
        <begin position="102"/>
        <end position="124"/>
    </location>
</feature>
<dbReference type="EMBL" id="JANLFC010000056">
    <property type="protein sequence ID" value="MCR4450219.1"/>
    <property type="molecule type" value="Genomic_DNA"/>
</dbReference>
<feature type="compositionally biased region" description="Acidic residues" evidence="1">
    <location>
        <begin position="102"/>
        <end position="114"/>
    </location>
</feature>
<proteinExistence type="predicted"/>
<name>A0AAW5MAC0_AERVE</name>
<dbReference type="Proteomes" id="UP001204061">
    <property type="component" value="Unassembled WGS sequence"/>
</dbReference>
<dbReference type="RefSeq" id="WP_257725746.1">
    <property type="nucleotide sequence ID" value="NZ_JANLFC010000056.1"/>
</dbReference>
<comment type="caution">
    <text evidence="2">The sequence shown here is derived from an EMBL/GenBank/DDBJ whole genome shotgun (WGS) entry which is preliminary data.</text>
</comment>
<evidence type="ECO:0000313" key="2">
    <source>
        <dbReference type="EMBL" id="MCR4450219.1"/>
    </source>
</evidence>
<accession>A0AAW5MAC0</accession>
<evidence type="ECO:0008006" key="4">
    <source>
        <dbReference type="Google" id="ProtNLM"/>
    </source>
</evidence>
<protein>
    <recommendedName>
        <fullName evidence="4">Lipoprotein</fullName>
    </recommendedName>
</protein>
<evidence type="ECO:0000256" key="1">
    <source>
        <dbReference type="SAM" id="MobiDB-lite"/>
    </source>
</evidence>
<dbReference type="AlphaFoldDB" id="A0AAW5MAC0"/>
<evidence type="ECO:0000313" key="3">
    <source>
        <dbReference type="Proteomes" id="UP001204061"/>
    </source>
</evidence>
<gene>
    <name evidence="2" type="ORF">NS965_17685</name>
</gene>
<sequence>MLILVDLRLSDEKTLLALSVLVMTGTAYAGVPDLSASCPGHINLRIEDGTAYINNQQIPLKKVNSNFYEASKGRTTLSMVKNGDWGITYFVKNGDSGACQLNDDENDDDGDDESASSSAYNGSTAQTKVAENACMNAVARKAGVSRSKLTLDYVADSQAGMMIDIKGPHDRLWHCLTDARGHISGINQD</sequence>